<dbReference type="InterPro" id="IPR016143">
    <property type="entry name" value="Citrate_synth-like_sm_a-sub"/>
</dbReference>
<dbReference type="EMBL" id="CAEZSR010000193">
    <property type="protein sequence ID" value="CAB4586437.1"/>
    <property type="molecule type" value="Genomic_DNA"/>
</dbReference>
<dbReference type="Gene3D" id="1.10.580.10">
    <property type="entry name" value="Citrate Synthase, domain 1"/>
    <property type="match status" value="1"/>
</dbReference>
<proteinExistence type="predicted"/>
<evidence type="ECO:0000313" key="1">
    <source>
        <dbReference type="EMBL" id="CAB4586437.1"/>
    </source>
</evidence>
<dbReference type="AlphaFoldDB" id="A0A6J6FDR3"/>
<gene>
    <name evidence="1" type="ORF">UFOPK1493_03451</name>
</gene>
<protein>
    <submittedName>
        <fullName evidence="1">Unannotated protein</fullName>
    </submittedName>
</protein>
<organism evidence="1">
    <name type="scientific">freshwater metagenome</name>
    <dbReference type="NCBI Taxonomy" id="449393"/>
    <lineage>
        <taxon>unclassified sequences</taxon>
        <taxon>metagenomes</taxon>
        <taxon>ecological metagenomes</taxon>
    </lineage>
</organism>
<dbReference type="InterPro" id="IPR002020">
    <property type="entry name" value="Citrate_synthase"/>
</dbReference>
<dbReference type="InterPro" id="IPR036969">
    <property type="entry name" value="Citrate_synthase_sf"/>
</dbReference>
<sequence length="107" mass="11289">MAGFGHKVYAGVDPRAALLLDALAEVGPPRTLRVARELVDEVAERTGRQANIDLALAVLAECGGMTPAAGEIVMTTARIAGWLAHAAEEYEQTPLRFRTRAAYVGGG</sequence>
<name>A0A6J6FDR3_9ZZZZ</name>
<accession>A0A6J6FDR3</accession>
<dbReference type="Pfam" id="PF00285">
    <property type="entry name" value="Citrate_synt"/>
    <property type="match status" value="1"/>
</dbReference>
<reference evidence="1" key="1">
    <citation type="submission" date="2020-05" db="EMBL/GenBank/DDBJ databases">
        <authorList>
            <person name="Chiriac C."/>
            <person name="Salcher M."/>
            <person name="Ghai R."/>
            <person name="Kavagutti S V."/>
        </authorList>
    </citation>
    <scope>NUCLEOTIDE SEQUENCE</scope>
</reference>
<dbReference type="SUPFAM" id="SSF48256">
    <property type="entry name" value="Citrate synthase"/>
    <property type="match status" value="1"/>
</dbReference>
<dbReference type="Gene3D" id="1.10.230.10">
    <property type="entry name" value="Cytochrome P450-Terp, domain 2"/>
    <property type="match status" value="1"/>
</dbReference>
<dbReference type="GO" id="GO:0046912">
    <property type="term" value="F:acyltransferase activity, acyl groups converted into alkyl on transfer"/>
    <property type="evidence" value="ECO:0007669"/>
    <property type="project" value="InterPro"/>
</dbReference>
<dbReference type="InterPro" id="IPR016142">
    <property type="entry name" value="Citrate_synth-like_lrg_a-sub"/>
</dbReference>